<evidence type="ECO:0008006" key="3">
    <source>
        <dbReference type="Google" id="ProtNLM"/>
    </source>
</evidence>
<dbReference type="InterPro" id="IPR029044">
    <property type="entry name" value="Nucleotide-diphossugar_trans"/>
</dbReference>
<evidence type="ECO:0000313" key="1">
    <source>
        <dbReference type="EMBL" id="PIL45658.1"/>
    </source>
</evidence>
<dbReference type="EMBL" id="PDOC01000003">
    <property type="protein sequence ID" value="PIL45658.1"/>
    <property type="molecule type" value="Genomic_DNA"/>
</dbReference>
<comment type="caution">
    <text evidence="1">The sequence shown here is derived from an EMBL/GenBank/DDBJ whole genome shotgun (WGS) entry which is preliminary data.</text>
</comment>
<dbReference type="SUPFAM" id="SSF53448">
    <property type="entry name" value="Nucleotide-diphospho-sugar transferases"/>
    <property type="match status" value="1"/>
</dbReference>
<dbReference type="PANTHER" id="PTHR36529">
    <property type="entry name" value="SLL1095 PROTEIN"/>
    <property type="match status" value="1"/>
</dbReference>
<evidence type="ECO:0000313" key="2">
    <source>
        <dbReference type="Proteomes" id="UP000230390"/>
    </source>
</evidence>
<sequence>MNDTCLLIIFAKAPVAGYAKTRLAPALGDAATARLASRMLEHTVASALESALGQVELCCSPDATHNQFQRAASHAAVSLTRQGDGDLGRRMQHAFGRGLARHRSVILIGTDAPALDAAVLRRAAVALNGHDAVFAPAADGGYALVGLARLAPGLFDDIDWSTSRVMAQTRCRASALGLTLCELATLHDVDEPQDLVHVPAGWLA</sequence>
<dbReference type="PANTHER" id="PTHR36529:SF1">
    <property type="entry name" value="GLYCOSYLTRANSFERASE"/>
    <property type="match status" value="1"/>
</dbReference>
<name>A0A2G8TJ66_9BURK</name>
<dbReference type="InterPro" id="IPR018641">
    <property type="entry name" value="Trfase_1_rSAM/seldom-assoc"/>
</dbReference>
<accession>A0A2G8TJ66</accession>
<keyword evidence="2" id="KW-1185">Reference proteome</keyword>
<dbReference type="OrthoDB" id="9798250at2"/>
<reference evidence="1 2" key="1">
    <citation type="submission" date="2017-10" db="EMBL/GenBank/DDBJ databases">
        <title>Massilia psychrophilum sp. nov., a novel purple-pigmented bacterium isolated from Tianshan glacier, Xinjiang Municipality, China.</title>
        <authorList>
            <person name="Wang H."/>
        </authorList>
    </citation>
    <scope>NUCLEOTIDE SEQUENCE [LARGE SCALE GENOMIC DNA]</scope>
    <source>
        <strain evidence="1 2">JCM 30074</strain>
    </source>
</reference>
<dbReference type="Gene3D" id="3.90.550.10">
    <property type="entry name" value="Spore Coat Polysaccharide Biosynthesis Protein SpsA, Chain A"/>
    <property type="match status" value="1"/>
</dbReference>
<gene>
    <name evidence="1" type="ORF">CR105_06150</name>
</gene>
<dbReference type="Pfam" id="PF09837">
    <property type="entry name" value="DUF2064"/>
    <property type="match status" value="1"/>
</dbReference>
<dbReference type="NCBIfam" id="TIGR04282">
    <property type="entry name" value="glyco_like_cofC"/>
    <property type="match status" value="1"/>
</dbReference>
<dbReference type="Proteomes" id="UP000230390">
    <property type="component" value="Unassembled WGS sequence"/>
</dbReference>
<organism evidence="1 2">
    <name type="scientific">Massilia eurypsychrophila</name>
    <dbReference type="NCBI Taxonomy" id="1485217"/>
    <lineage>
        <taxon>Bacteria</taxon>
        <taxon>Pseudomonadati</taxon>
        <taxon>Pseudomonadota</taxon>
        <taxon>Betaproteobacteria</taxon>
        <taxon>Burkholderiales</taxon>
        <taxon>Oxalobacteraceae</taxon>
        <taxon>Telluria group</taxon>
        <taxon>Massilia</taxon>
    </lineage>
</organism>
<protein>
    <recommendedName>
        <fullName evidence="3">Glycosyltransferase</fullName>
    </recommendedName>
</protein>
<dbReference type="AlphaFoldDB" id="A0A2G8TJ66"/>
<proteinExistence type="predicted"/>
<dbReference type="RefSeq" id="WP_099787568.1">
    <property type="nucleotide sequence ID" value="NZ_JBHLYV010000029.1"/>
</dbReference>